<sequence length="223" mass="24561">MKKRNDGDKIFGIIGVGRFGLAVAEELLERGKSVIAIDKDLQRLRPLQETDADVFVVNDMSMESLEETGIKDADVVVVGIGKDVENSILAALNALELGVKRVICKVISDDHAKILRKIGAEVIFPEIEIGRRTAIKLCERLAEDILPLSDEFSIIQIRTPEALDSRSIKEIKLREKYGISLIAVIQDGKANGSVGPDTILHKEEQMVLSGTNNALRKFQDAMN</sequence>
<dbReference type="InterPro" id="IPR050721">
    <property type="entry name" value="Trk_Ktr_HKT_K-transport"/>
</dbReference>
<dbReference type="InterPro" id="IPR003148">
    <property type="entry name" value="RCK_N"/>
</dbReference>
<proteinExistence type="predicted"/>
<evidence type="ECO:0000313" key="4">
    <source>
        <dbReference type="Proteomes" id="UP000810292"/>
    </source>
</evidence>
<reference evidence="3" key="1">
    <citation type="submission" date="2020-10" db="EMBL/GenBank/DDBJ databases">
        <authorList>
            <person name="Gilroy R."/>
        </authorList>
    </citation>
    <scope>NUCLEOTIDE SEQUENCE</scope>
    <source>
        <strain evidence="3">14700</strain>
    </source>
</reference>
<comment type="caution">
    <text evidence="3">The sequence shown here is derived from an EMBL/GenBank/DDBJ whole genome shotgun (WGS) entry which is preliminary data.</text>
</comment>
<dbReference type="InterPro" id="IPR006037">
    <property type="entry name" value="RCK_C"/>
</dbReference>
<feature type="domain" description="RCK N-terminal" evidence="1">
    <location>
        <begin position="8"/>
        <end position="124"/>
    </location>
</feature>
<dbReference type="InterPro" id="IPR036721">
    <property type="entry name" value="RCK_C_sf"/>
</dbReference>
<dbReference type="Pfam" id="PF02080">
    <property type="entry name" value="TrkA_C"/>
    <property type="match status" value="1"/>
</dbReference>
<evidence type="ECO:0000313" key="3">
    <source>
        <dbReference type="EMBL" id="MBO8468732.1"/>
    </source>
</evidence>
<name>A0A9D9IAC6_9SPIO</name>
<dbReference type="EMBL" id="JADIMF010000049">
    <property type="protein sequence ID" value="MBO8468732.1"/>
    <property type="molecule type" value="Genomic_DNA"/>
</dbReference>
<dbReference type="Gene3D" id="3.30.70.1450">
    <property type="entry name" value="Regulator of K+ conductance, C-terminal domain"/>
    <property type="match status" value="1"/>
</dbReference>
<accession>A0A9D9IAC6</accession>
<evidence type="ECO:0000259" key="2">
    <source>
        <dbReference type="PROSITE" id="PS51202"/>
    </source>
</evidence>
<dbReference type="Proteomes" id="UP000810292">
    <property type="component" value="Unassembled WGS sequence"/>
</dbReference>
<dbReference type="PROSITE" id="PS51202">
    <property type="entry name" value="RCK_C"/>
    <property type="match status" value="1"/>
</dbReference>
<gene>
    <name evidence="3" type="ORF">IAA72_02980</name>
</gene>
<organism evidence="3 4">
    <name type="scientific">Candidatus Ornithospirochaeta stercoravium</name>
    <dbReference type="NCBI Taxonomy" id="2840897"/>
    <lineage>
        <taxon>Bacteria</taxon>
        <taxon>Pseudomonadati</taxon>
        <taxon>Spirochaetota</taxon>
        <taxon>Spirochaetia</taxon>
        <taxon>Spirochaetales</taxon>
        <taxon>Spirochaetaceae</taxon>
        <taxon>Spirochaetaceae incertae sedis</taxon>
        <taxon>Candidatus Ornithospirochaeta</taxon>
    </lineage>
</organism>
<dbReference type="PANTHER" id="PTHR43833">
    <property type="entry name" value="POTASSIUM CHANNEL PROTEIN 2-RELATED-RELATED"/>
    <property type="match status" value="1"/>
</dbReference>
<dbReference type="GO" id="GO:0008324">
    <property type="term" value="F:monoatomic cation transmembrane transporter activity"/>
    <property type="evidence" value="ECO:0007669"/>
    <property type="project" value="InterPro"/>
</dbReference>
<evidence type="ECO:0000259" key="1">
    <source>
        <dbReference type="PROSITE" id="PS51201"/>
    </source>
</evidence>
<dbReference type="AlphaFoldDB" id="A0A9D9IAC6"/>
<dbReference type="Gene3D" id="3.40.50.720">
    <property type="entry name" value="NAD(P)-binding Rossmann-like Domain"/>
    <property type="match status" value="1"/>
</dbReference>
<feature type="domain" description="RCK C-terminal" evidence="2">
    <location>
        <begin position="140"/>
        <end position="223"/>
    </location>
</feature>
<dbReference type="GO" id="GO:0006813">
    <property type="term" value="P:potassium ion transport"/>
    <property type="evidence" value="ECO:0007669"/>
    <property type="project" value="InterPro"/>
</dbReference>
<dbReference type="PROSITE" id="PS51201">
    <property type="entry name" value="RCK_N"/>
    <property type="match status" value="1"/>
</dbReference>
<dbReference type="Pfam" id="PF02254">
    <property type="entry name" value="TrkA_N"/>
    <property type="match status" value="1"/>
</dbReference>
<dbReference type="SUPFAM" id="SSF51735">
    <property type="entry name" value="NAD(P)-binding Rossmann-fold domains"/>
    <property type="match status" value="1"/>
</dbReference>
<dbReference type="PANTHER" id="PTHR43833:SF7">
    <property type="entry name" value="KTR SYSTEM POTASSIUM UPTAKE PROTEIN C"/>
    <property type="match status" value="1"/>
</dbReference>
<protein>
    <submittedName>
        <fullName evidence="3">TrkA family potassium uptake protein</fullName>
    </submittedName>
</protein>
<reference evidence="3" key="2">
    <citation type="journal article" date="2021" name="PeerJ">
        <title>Extensive microbial diversity within the chicken gut microbiome revealed by metagenomics and culture.</title>
        <authorList>
            <person name="Gilroy R."/>
            <person name="Ravi A."/>
            <person name="Getino M."/>
            <person name="Pursley I."/>
            <person name="Horton D.L."/>
            <person name="Alikhan N.F."/>
            <person name="Baker D."/>
            <person name="Gharbi K."/>
            <person name="Hall N."/>
            <person name="Watson M."/>
            <person name="Adriaenssens E.M."/>
            <person name="Foster-Nyarko E."/>
            <person name="Jarju S."/>
            <person name="Secka A."/>
            <person name="Antonio M."/>
            <person name="Oren A."/>
            <person name="Chaudhuri R.R."/>
            <person name="La Ragione R."/>
            <person name="Hildebrand F."/>
            <person name="Pallen M.J."/>
        </authorList>
    </citation>
    <scope>NUCLEOTIDE SEQUENCE</scope>
    <source>
        <strain evidence="3">14700</strain>
    </source>
</reference>
<dbReference type="SUPFAM" id="SSF116726">
    <property type="entry name" value="TrkA C-terminal domain-like"/>
    <property type="match status" value="1"/>
</dbReference>
<dbReference type="InterPro" id="IPR036291">
    <property type="entry name" value="NAD(P)-bd_dom_sf"/>
</dbReference>